<comment type="caution">
    <text evidence="1">The sequence shown here is derived from an EMBL/GenBank/DDBJ whole genome shotgun (WGS) entry which is preliminary data.</text>
</comment>
<name>A0ABQ6M496_9STRA</name>
<organism evidence="1 2">
    <name type="scientific">Tetraparma gracilis</name>
    <dbReference type="NCBI Taxonomy" id="2962635"/>
    <lineage>
        <taxon>Eukaryota</taxon>
        <taxon>Sar</taxon>
        <taxon>Stramenopiles</taxon>
        <taxon>Ochrophyta</taxon>
        <taxon>Bolidophyceae</taxon>
        <taxon>Parmales</taxon>
        <taxon>Triparmaceae</taxon>
        <taxon>Tetraparma</taxon>
    </lineage>
</organism>
<evidence type="ECO:0000313" key="2">
    <source>
        <dbReference type="Proteomes" id="UP001165060"/>
    </source>
</evidence>
<proteinExistence type="predicted"/>
<sequence length="71" mass="7490">AAASINAGTKELSAFDDGLFPSIHTTMQGTAILEAGRLSLDSDCRPVDILYGGKPIGESMQPTGIELHQFK</sequence>
<keyword evidence="2" id="KW-1185">Reference proteome</keyword>
<feature type="non-terminal residue" evidence="1">
    <location>
        <position position="1"/>
    </location>
</feature>
<accession>A0ABQ6M496</accession>
<gene>
    <name evidence="1" type="ORF">TeGR_g8890</name>
</gene>
<dbReference type="EMBL" id="BRYB01002417">
    <property type="protein sequence ID" value="GMI19182.1"/>
    <property type="molecule type" value="Genomic_DNA"/>
</dbReference>
<dbReference type="Proteomes" id="UP001165060">
    <property type="component" value="Unassembled WGS sequence"/>
</dbReference>
<protein>
    <submittedName>
        <fullName evidence="1">Uncharacterized protein</fullName>
    </submittedName>
</protein>
<evidence type="ECO:0000313" key="1">
    <source>
        <dbReference type="EMBL" id="GMI19182.1"/>
    </source>
</evidence>
<reference evidence="1 2" key="1">
    <citation type="journal article" date="2023" name="Commun. Biol.">
        <title>Genome analysis of Parmales, the sister group of diatoms, reveals the evolutionary specialization of diatoms from phago-mixotrophs to photoautotrophs.</title>
        <authorList>
            <person name="Ban H."/>
            <person name="Sato S."/>
            <person name="Yoshikawa S."/>
            <person name="Yamada K."/>
            <person name="Nakamura Y."/>
            <person name="Ichinomiya M."/>
            <person name="Sato N."/>
            <person name="Blanc-Mathieu R."/>
            <person name="Endo H."/>
            <person name="Kuwata A."/>
            <person name="Ogata H."/>
        </authorList>
    </citation>
    <scope>NUCLEOTIDE SEQUENCE [LARGE SCALE GENOMIC DNA]</scope>
</reference>